<evidence type="ECO:0000256" key="5">
    <source>
        <dbReference type="ARBA" id="ARBA00022729"/>
    </source>
</evidence>
<dbReference type="Proteomes" id="UP001445076">
    <property type="component" value="Unassembled WGS sequence"/>
</dbReference>
<dbReference type="PRINTS" id="PR00669">
    <property type="entry name" value="INHIBINA"/>
</dbReference>
<dbReference type="InterPro" id="IPR001839">
    <property type="entry name" value="TGF-b_C"/>
</dbReference>
<feature type="non-terminal residue" evidence="12">
    <location>
        <position position="1"/>
    </location>
</feature>
<dbReference type="AlphaFoldDB" id="A0AAW0XGD2"/>
<evidence type="ECO:0000256" key="3">
    <source>
        <dbReference type="ARBA" id="ARBA00022473"/>
    </source>
</evidence>
<dbReference type="Gene3D" id="2.60.120.970">
    <property type="match status" value="1"/>
</dbReference>
<evidence type="ECO:0000259" key="11">
    <source>
        <dbReference type="PROSITE" id="PS51362"/>
    </source>
</evidence>
<accession>A0AAW0XGD2</accession>
<dbReference type="Gene3D" id="2.10.90.10">
    <property type="entry name" value="Cystine-knot cytokines"/>
    <property type="match status" value="1"/>
</dbReference>
<dbReference type="InterPro" id="IPR029034">
    <property type="entry name" value="Cystine-knot_cytokine"/>
</dbReference>
<evidence type="ECO:0000256" key="10">
    <source>
        <dbReference type="RuleBase" id="RU000354"/>
    </source>
</evidence>
<protein>
    <recommendedName>
        <fullName evidence="11">TGF-beta family profile domain-containing protein</fullName>
    </recommendedName>
</protein>
<evidence type="ECO:0000256" key="2">
    <source>
        <dbReference type="ARBA" id="ARBA00006656"/>
    </source>
</evidence>
<keyword evidence="5" id="KW-0732">Signal</keyword>
<evidence type="ECO:0000256" key="8">
    <source>
        <dbReference type="ARBA" id="ARBA00023157"/>
    </source>
</evidence>
<dbReference type="EMBL" id="JARKIK010000039">
    <property type="protein sequence ID" value="KAK8738567.1"/>
    <property type="molecule type" value="Genomic_DNA"/>
</dbReference>
<dbReference type="GO" id="GO:0051094">
    <property type="term" value="P:positive regulation of developmental process"/>
    <property type="evidence" value="ECO:0007669"/>
    <property type="project" value="UniProtKB-ARBA"/>
</dbReference>
<dbReference type="GO" id="GO:0005615">
    <property type="term" value="C:extracellular space"/>
    <property type="evidence" value="ECO:0007669"/>
    <property type="project" value="TreeGrafter"/>
</dbReference>
<keyword evidence="9" id="KW-0325">Glycoprotein</keyword>
<name>A0AAW0XGD2_CHEQU</name>
<reference evidence="12 13" key="1">
    <citation type="journal article" date="2024" name="BMC Genomics">
        <title>Genome assembly of redclaw crayfish (Cherax quadricarinatus) provides insights into its immune adaptation and hypoxia tolerance.</title>
        <authorList>
            <person name="Liu Z."/>
            <person name="Zheng J."/>
            <person name="Li H."/>
            <person name="Fang K."/>
            <person name="Wang S."/>
            <person name="He J."/>
            <person name="Zhou D."/>
            <person name="Weng S."/>
            <person name="Chi M."/>
            <person name="Gu Z."/>
            <person name="He J."/>
            <person name="Li F."/>
            <person name="Wang M."/>
        </authorList>
    </citation>
    <scope>NUCLEOTIDE SEQUENCE [LARGE SCALE GENOMIC DNA]</scope>
    <source>
        <strain evidence="12">ZL_2023a</strain>
    </source>
</reference>
<evidence type="ECO:0000256" key="9">
    <source>
        <dbReference type="ARBA" id="ARBA00023180"/>
    </source>
</evidence>
<dbReference type="SMART" id="SM00204">
    <property type="entry name" value="TGFB"/>
    <property type="match status" value="1"/>
</dbReference>
<dbReference type="InterPro" id="IPR015615">
    <property type="entry name" value="TGF-beta-rel"/>
</dbReference>
<comment type="caution">
    <text evidence="12">The sequence shown here is derived from an EMBL/GenBank/DDBJ whole genome shotgun (WGS) entry which is preliminary data.</text>
</comment>
<keyword evidence="7 10" id="KW-0339">Growth factor</keyword>
<evidence type="ECO:0000313" key="12">
    <source>
        <dbReference type="EMBL" id="KAK8738567.1"/>
    </source>
</evidence>
<proteinExistence type="inferred from homology"/>
<dbReference type="GO" id="GO:0008083">
    <property type="term" value="F:growth factor activity"/>
    <property type="evidence" value="ECO:0007669"/>
    <property type="project" value="UniProtKB-KW"/>
</dbReference>
<dbReference type="PANTHER" id="PTHR11848:SF263">
    <property type="entry name" value="PROTEIN DECAPENTAPLEGIC"/>
    <property type="match status" value="1"/>
</dbReference>
<dbReference type="InterPro" id="IPR017948">
    <property type="entry name" value="TGFb_CS"/>
</dbReference>
<dbReference type="GO" id="GO:0051240">
    <property type="term" value="P:positive regulation of multicellular organismal process"/>
    <property type="evidence" value="ECO:0007669"/>
    <property type="project" value="UniProtKB-ARBA"/>
</dbReference>
<comment type="similarity">
    <text evidence="2 10">Belongs to the TGF-beta family.</text>
</comment>
<keyword evidence="8" id="KW-1015">Disulfide bond</keyword>
<evidence type="ECO:0000256" key="7">
    <source>
        <dbReference type="ARBA" id="ARBA00023030"/>
    </source>
</evidence>
<evidence type="ECO:0000256" key="4">
    <source>
        <dbReference type="ARBA" id="ARBA00022525"/>
    </source>
</evidence>
<evidence type="ECO:0000256" key="1">
    <source>
        <dbReference type="ARBA" id="ARBA00004613"/>
    </source>
</evidence>
<sequence length="500" mass="56959">ARRYPSRIRTVVNPDRGARGPTPTSFPRLSLQHLFRHLVWDIPVCCTLVNHDPVYSTPLNYDPVYSTPVKYDPVYSAPVNYYLVCSAPLNHSPQHLFLNKQAGIMMVSCCWRVVVVLVWAAATGYSGDVSQTAGVTGNTDTVRQLERSLLSMFGLERRPRNKRNVVVPPYMLELYKLQQAQLGAPGEQHPEIHTDSPNTVRSFIHKESKADDFYPAHKMRFRFNVTHMPIEEILQSAELRLTHLRHPAASDLQETQPLTQQSMNRRGRRWAASEAPFLQRIMVYDVLRRATRFSEPALKLLDTHVVDARQDGVQALDVTDAVRRWIAAPNNNHGLLVEVVPFSKSSPLDTSHVRLRRSTEDDGWSKEQPLLVIHASDGNAKVRNKRSSVNKHKKGKQVCRRHRLYVDFRKVGWDDWIVAPAGYDAFFCKGDCPFPLPDRLNATNHAVVQTLVNSRYPDRVPKACCVPTELSPISMLYMDDDERFVLKNHQDMVVEGCGCR</sequence>
<dbReference type="GO" id="GO:0030154">
    <property type="term" value="P:cell differentiation"/>
    <property type="evidence" value="ECO:0007669"/>
    <property type="project" value="UniProtKB-KW"/>
</dbReference>
<dbReference type="PROSITE" id="PS00250">
    <property type="entry name" value="TGF_BETA_1"/>
    <property type="match status" value="1"/>
</dbReference>
<evidence type="ECO:0000256" key="6">
    <source>
        <dbReference type="ARBA" id="ARBA00022782"/>
    </source>
</evidence>
<dbReference type="GO" id="GO:0005125">
    <property type="term" value="F:cytokine activity"/>
    <property type="evidence" value="ECO:0007669"/>
    <property type="project" value="TreeGrafter"/>
</dbReference>
<gene>
    <name evidence="12" type="ORF">OTU49_003941</name>
</gene>
<dbReference type="PROSITE" id="PS51362">
    <property type="entry name" value="TGF_BETA_2"/>
    <property type="match status" value="1"/>
</dbReference>
<keyword evidence="6" id="KW-0221">Differentiation</keyword>
<dbReference type="SUPFAM" id="SSF57501">
    <property type="entry name" value="Cystine-knot cytokines"/>
    <property type="match status" value="1"/>
</dbReference>
<keyword evidence="3" id="KW-0217">Developmental protein</keyword>
<dbReference type="PANTHER" id="PTHR11848">
    <property type="entry name" value="TGF-BETA FAMILY"/>
    <property type="match status" value="1"/>
</dbReference>
<dbReference type="Pfam" id="PF00019">
    <property type="entry name" value="TGF_beta"/>
    <property type="match status" value="1"/>
</dbReference>
<feature type="domain" description="TGF-beta family profile" evidence="11">
    <location>
        <begin position="383"/>
        <end position="500"/>
    </location>
</feature>
<keyword evidence="4" id="KW-0964">Secreted</keyword>
<dbReference type="Pfam" id="PF00688">
    <property type="entry name" value="TGFb_propeptide"/>
    <property type="match status" value="1"/>
</dbReference>
<keyword evidence="13" id="KW-1185">Reference proteome</keyword>
<dbReference type="FunFam" id="2.10.90.10:FF:000103">
    <property type="entry name" value="Bone morphogenetic protein 16"/>
    <property type="match status" value="1"/>
</dbReference>
<comment type="subcellular location">
    <subcellularLocation>
        <location evidence="1">Secreted</location>
    </subcellularLocation>
</comment>
<evidence type="ECO:0000313" key="13">
    <source>
        <dbReference type="Proteomes" id="UP001445076"/>
    </source>
</evidence>
<dbReference type="InterPro" id="IPR001111">
    <property type="entry name" value="TGF-b_propeptide"/>
</dbReference>
<organism evidence="12 13">
    <name type="scientific">Cherax quadricarinatus</name>
    <name type="common">Australian red claw crayfish</name>
    <dbReference type="NCBI Taxonomy" id="27406"/>
    <lineage>
        <taxon>Eukaryota</taxon>
        <taxon>Metazoa</taxon>
        <taxon>Ecdysozoa</taxon>
        <taxon>Arthropoda</taxon>
        <taxon>Crustacea</taxon>
        <taxon>Multicrustacea</taxon>
        <taxon>Malacostraca</taxon>
        <taxon>Eumalacostraca</taxon>
        <taxon>Eucarida</taxon>
        <taxon>Decapoda</taxon>
        <taxon>Pleocyemata</taxon>
        <taxon>Astacidea</taxon>
        <taxon>Parastacoidea</taxon>
        <taxon>Parastacidae</taxon>
        <taxon>Cherax</taxon>
    </lineage>
</organism>